<evidence type="ECO:0000313" key="12">
    <source>
        <dbReference type="Proteomes" id="UP000041595"/>
    </source>
</evidence>
<protein>
    <submittedName>
        <fullName evidence="11">Oligogalacturonate-specific porin protein KdgM</fullName>
    </submittedName>
</protein>
<dbReference type="PANTHER" id="PTHR38105:SF2">
    <property type="entry name" value="N-ACETYLNEURAMINIC ACID OUTER MEMBRANE CHANNEL PROTEIN NANC-RELATED"/>
    <property type="match status" value="1"/>
</dbReference>
<evidence type="ECO:0000256" key="2">
    <source>
        <dbReference type="ARBA" id="ARBA00022448"/>
    </source>
</evidence>
<dbReference type="NCBIfam" id="NF007434">
    <property type="entry name" value="PRK09980.1"/>
    <property type="match status" value="1"/>
</dbReference>
<keyword evidence="7" id="KW-0406">Ion transport</keyword>
<evidence type="ECO:0000256" key="3">
    <source>
        <dbReference type="ARBA" id="ARBA00022452"/>
    </source>
</evidence>
<evidence type="ECO:0000313" key="11">
    <source>
        <dbReference type="EMBL" id="CNK94974.1"/>
    </source>
</evidence>
<gene>
    <name evidence="11" type="primary">kdgM1</name>
    <name evidence="11" type="ORF">ERS137965_01562</name>
</gene>
<dbReference type="Proteomes" id="UP000041595">
    <property type="component" value="Unassembled WGS sequence"/>
</dbReference>
<keyword evidence="10" id="KW-0998">Cell outer membrane</keyword>
<evidence type="ECO:0000256" key="5">
    <source>
        <dbReference type="ARBA" id="ARBA00022692"/>
    </source>
</evidence>
<dbReference type="AlphaFoldDB" id="A0A0T9TPQ4"/>
<dbReference type="Pfam" id="PF06178">
    <property type="entry name" value="KdgM"/>
    <property type="match status" value="1"/>
</dbReference>
<dbReference type="EMBL" id="CQEJ01000007">
    <property type="protein sequence ID" value="CNK94974.1"/>
    <property type="molecule type" value="Genomic_DNA"/>
</dbReference>
<sequence length="231" mass="27349">MNKYNSVVLITSLITSASAFSGRPYLETREAYNTASDQHEIILRGGYNFDNGSGLMYTNAYNAGKMDQLKHSYNELEGWYPLFRLTDKLTITPGGLINSNSTGSGGAAYIDLNYKFLPVFNLTSRYRYNHHNYESKDINGYYAHNDTHEFAMYWNFKLTDVLSYTFEPHYFVRVNDFHSRNGKSAHWEITNKFSYKMDTHWMPYIELQWLDRWNEYNSEQYRFRLGLRYTF</sequence>
<proteinExistence type="predicted"/>
<evidence type="ECO:0000256" key="1">
    <source>
        <dbReference type="ARBA" id="ARBA00004442"/>
    </source>
</evidence>
<keyword evidence="9" id="KW-0472">Membrane</keyword>
<comment type="subcellular location">
    <subcellularLocation>
        <location evidence="1">Cell outer membrane</location>
    </subcellularLocation>
</comment>
<name>A0A0T9TPQ4_YERAL</name>
<evidence type="ECO:0000256" key="8">
    <source>
        <dbReference type="ARBA" id="ARBA00023114"/>
    </source>
</evidence>
<evidence type="ECO:0000256" key="4">
    <source>
        <dbReference type="ARBA" id="ARBA00022597"/>
    </source>
</evidence>
<dbReference type="Gene3D" id="2.40.160.40">
    <property type="entry name" value="monomeric porin ompg"/>
    <property type="match status" value="1"/>
</dbReference>
<dbReference type="InterPro" id="IPR009331">
    <property type="entry name" value="Oligogalacturonate-sp_porin"/>
</dbReference>
<dbReference type="eggNOG" id="COG1452">
    <property type="taxonomic scope" value="Bacteria"/>
</dbReference>
<keyword evidence="4" id="KW-0762">Sugar transport</keyword>
<dbReference type="GO" id="GO:0015288">
    <property type="term" value="F:porin activity"/>
    <property type="evidence" value="ECO:0007669"/>
    <property type="project" value="UniProtKB-KW"/>
</dbReference>
<dbReference type="GO" id="GO:0015772">
    <property type="term" value="P:oligosaccharide transport"/>
    <property type="evidence" value="ECO:0007669"/>
    <property type="project" value="TreeGrafter"/>
</dbReference>
<keyword evidence="3" id="KW-1134">Transmembrane beta strand</keyword>
<dbReference type="STRING" id="1453495.AT01_48"/>
<evidence type="ECO:0000256" key="7">
    <source>
        <dbReference type="ARBA" id="ARBA00023065"/>
    </source>
</evidence>
<organism evidence="11 12">
    <name type="scientific">Yersinia aldovae</name>
    <dbReference type="NCBI Taxonomy" id="29483"/>
    <lineage>
        <taxon>Bacteria</taxon>
        <taxon>Pseudomonadati</taxon>
        <taxon>Pseudomonadota</taxon>
        <taxon>Gammaproteobacteria</taxon>
        <taxon>Enterobacterales</taxon>
        <taxon>Yersiniaceae</taxon>
        <taxon>Yersinia</taxon>
    </lineage>
</organism>
<keyword evidence="2" id="KW-0813">Transport</keyword>
<dbReference type="InterPro" id="IPR053713">
    <property type="entry name" value="Bact_OM_Channel_sf"/>
</dbReference>
<dbReference type="PANTHER" id="PTHR38105">
    <property type="entry name" value="OUTER MEMBRANE PROTEIN-RELATED-RELATED"/>
    <property type="match status" value="1"/>
</dbReference>
<dbReference type="GO" id="GO:0006811">
    <property type="term" value="P:monoatomic ion transport"/>
    <property type="evidence" value="ECO:0007669"/>
    <property type="project" value="UniProtKB-KW"/>
</dbReference>
<evidence type="ECO:0000256" key="6">
    <source>
        <dbReference type="ARBA" id="ARBA00022729"/>
    </source>
</evidence>
<dbReference type="GO" id="GO:0009279">
    <property type="term" value="C:cell outer membrane"/>
    <property type="evidence" value="ECO:0007669"/>
    <property type="project" value="UniProtKB-SubCell"/>
</dbReference>
<evidence type="ECO:0000256" key="9">
    <source>
        <dbReference type="ARBA" id="ARBA00023136"/>
    </source>
</evidence>
<evidence type="ECO:0000256" key="10">
    <source>
        <dbReference type="ARBA" id="ARBA00023237"/>
    </source>
</evidence>
<dbReference type="GO" id="GO:0046930">
    <property type="term" value="C:pore complex"/>
    <property type="evidence" value="ECO:0007669"/>
    <property type="project" value="UniProtKB-KW"/>
</dbReference>
<keyword evidence="5" id="KW-0812">Transmembrane</keyword>
<keyword evidence="6" id="KW-0732">Signal</keyword>
<keyword evidence="8" id="KW-0626">Porin</keyword>
<reference evidence="11 12" key="1">
    <citation type="submission" date="2015-03" db="EMBL/GenBank/DDBJ databases">
        <authorList>
            <person name="Murphy D."/>
        </authorList>
    </citation>
    <scope>NUCLEOTIDE SEQUENCE [LARGE SCALE GENOMIC DNA]</scope>
    <source>
        <strain evidence="11 12">IP06005</strain>
    </source>
</reference>
<accession>A0A0T9TPQ4</accession>
<dbReference type="RefSeq" id="WP_004701034.1">
    <property type="nucleotide sequence ID" value="NZ_CABHQE010000048.1"/>
</dbReference>